<dbReference type="InterPro" id="IPR000772">
    <property type="entry name" value="Ricin_B_lectin"/>
</dbReference>
<gene>
    <name evidence="3" type="ORF">GCM10010324_62420</name>
</gene>
<comment type="caution">
    <text evidence="3">The sequence shown here is derived from an EMBL/GenBank/DDBJ whole genome shotgun (WGS) entry which is preliminary data.</text>
</comment>
<keyword evidence="1" id="KW-0732">Signal</keyword>
<dbReference type="SMART" id="SM00458">
    <property type="entry name" value="RICIN"/>
    <property type="match status" value="1"/>
</dbReference>
<reference evidence="4" key="1">
    <citation type="journal article" date="2019" name="Int. J. Syst. Evol. Microbiol.">
        <title>The Global Catalogue of Microorganisms (GCM) 10K type strain sequencing project: providing services to taxonomists for standard genome sequencing and annotation.</title>
        <authorList>
            <consortium name="The Broad Institute Genomics Platform"/>
            <consortium name="The Broad Institute Genome Sequencing Center for Infectious Disease"/>
            <person name="Wu L."/>
            <person name="Ma J."/>
        </authorList>
    </citation>
    <scope>NUCLEOTIDE SEQUENCE [LARGE SCALE GENOMIC DNA]</scope>
    <source>
        <strain evidence="4">JCM 4586</strain>
    </source>
</reference>
<dbReference type="Pfam" id="PF00652">
    <property type="entry name" value="Ricin_B_lectin"/>
    <property type="match status" value="1"/>
</dbReference>
<evidence type="ECO:0000313" key="3">
    <source>
        <dbReference type="EMBL" id="GGY07069.1"/>
    </source>
</evidence>
<name>A0ABQ2ZB40_9ACTN</name>
<evidence type="ECO:0000256" key="1">
    <source>
        <dbReference type="SAM" id="SignalP"/>
    </source>
</evidence>
<dbReference type="CDD" id="cd00161">
    <property type="entry name" value="beta-trefoil_Ricin-like"/>
    <property type="match status" value="1"/>
</dbReference>
<dbReference type="InterPro" id="IPR035992">
    <property type="entry name" value="Ricin_B-like_lectins"/>
</dbReference>
<evidence type="ECO:0000259" key="2">
    <source>
        <dbReference type="SMART" id="SM00458"/>
    </source>
</evidence>
<accession>A0ABQ2ZB40</accession>
<protein>
    <recommendedName>
        <fullName evidence="2">Ricin B lectin domain-containing protein</fullName>
    </recommendedName>
</protein>
<dbReference type="Gene3D" id="2.80.10.50">
    <property type="match status" value="2"/>
</dbReference>
<dbReference type="PROSITE" id="PS50231">
    <property type="entry name" value="RICIN_B_LECTIN"/>
    <property type="match status" value="1"/>
</dbReference>
<keyword evidence="4" id="KW-1185">Reference proteome</keyword>
<proteinExistence type="predicted"/>
<evidence type="ECO:0000313" key="4">
    <source>
        <dbReference type="Proteomes" id="UP000659223"/>
    </source>
</evidence>
<feature type="signal peptide" evidence="1">
    <location>
        <begin position="1"/>
        <end position="29"/>
    </location>
</feature>
<dbReference type="RefSeq" id="WP_190025110.1">
    <property type="nucleotide sequence ID" value="NZ_BMUT01000018.1"/>
</dbReference>
<feature type="domain" description="Ricin B lectin" evidence="2">
    <location>
        <begin position="47"/>
        <end position="172"/>
    </location>
</feature>
<organism evidence="3 4">
    <name type="scientific">Streptomyces hiroshimensis</name>
    <dbReference type="NCBI Taxonomy" id="66424"/>
    <lineage>
        <taxon>Bacteria</taxon>
        <taxon>Bacillati</taxon>
        <taxon>Actinomycetota</taxon>
        <taxon>Actinomycetes</taxon>
        <taxon>Kitasatosporales</taxon>
        <taxon>Streptomycetaceae</taxon>
        <taxon>Streptomyces</taxon>
    </lineage>
</organism>
<sequence length="172" mass="18920">MRKSNRWVGLLGAMGLVIGGLFFTASASAQDPADPVQAQKADKSLVGFLLVSYMNNRCLEVRDGNTGNGAMLDMWDCHGYPAERFYWDNGQIRSDLTGKCLDIVASNRENGAGVNMFDCHGWPAQQWHWDGNRLVSNLSGRCLDISGANPYVGASVQMWECNNGPAQNWRTS</sequence>
<dbReference type="Proteomes" id="UP000659223">
    <property type="component" value="Unassembled WGS sequence"/>
</dbReference>
<dbReference type="SUPFAM" id="SSF50370">
    <property type="entry name" value="Ricin B-like lectins"/>
    <property type="match status" value="1"/>
</dbReference>
<feature type="chain" id="PRO_5045354390" description="Ricin B lectin domain-containing protein" evidence="1">
    <location>
        <begin position="30"/>
        <end position="172"/>
    </location>
</feature>
<dbReference type="EMBL" id="BMUT01000018">
    <property type="protein sequence ID" value="GGY07069.1"/>
    <property type="molecule type" value="Genomic_DNA"/>
</dbReference>